<name>A0A2Z4MDB9_BREBE</name>
<dbReference type="PANTHER" id="PTHR32305">
    <property type="match status" value="1"/>
</dbReference>
<dbReference type="InterPro" id="IPR050708">
    <property type="entry name" value="T6SS_VgrG/RHS"/>
</dbReference>
<dbReference type="InterPro" id="IPR022385">
    <property type="entry name" value="Rhs_assc_core"/>
</dbReference>
<dbReference type="EMBL" id="CP030117">
    <property type="protein sequence ID" value="AWX54480.1"/>
    <property type="molecule type" value="Genomic_DNA"/>
</dbReference>
<evidence type="ECO:0000259" key="3">
    <source>
        <dbReference type="Pfam" id="PF25023"/>
    </source>
</evidence>
<dbReference type="RefSeq" id="WP_048031357.1">
    <property type="nucleotide sequence ID" value="NZ_CP030117.1"/>
</dbReference>
<dbReference type="InterPro" id="IPR031325">
    <property type="entry name" value="RHS_repeat"/>
</dbReference>
<evidence type="ECO:0000256" key="2">
    <source>
        <dbReference type="SAM" id="SignalP"/>
    </source>
</evidence>
<dbReference type="InterPro" id="IPR006530">
    <property type="entry name" value="YD"/>
</dbReference>
<evidence type="ECO:0000256" key="1">
    <source>
        <dbReference type="ARBA" id="ARBA00022737"/>
    </source>
</evidence>
<proteinExistence type="predicted"/>
<dbReference type="Gene3D" id="2.180.10.10">
    <property type="entry name" value="RHS repeat-associated core"/>
    <property type="match status" value="2"/>
</dbReference>
<evidence type="ECO:0000313" key="5">
    <source>
        <dbReference type="Proteomes" id="UP000036061"/>
    </source>
</evidence>
<reference evidence="4 5" key="1">
    <citation type="journal article" date="2015" name="Genome Announc.">
        <title>Draft Genome Sequence of Brevibacillus brevis DZQ7, a Plant Growth-Promoting Rhizobacterium with Broad-Spectrum Antimicrobial Activity.</title>
        <authorList>
            <person name="Hou Q."/>
            <person name="Wang C."/>
            <person name="Hou X."/>
            <person name="Xia Z."/>
            <person name="Ye J."/>
            <person name="Liu K."/>
            <person name="Liu H."/>
            <person name="Wang J."/>
            <person name="Guo H."/>
            <person name="Yu X."/>
            <person name="Yang Y."/>
            <person name="Du B."/>
            <person name="Ding Y."/>
        </authorList>
    </citation>
    <scope>NUCLEOTIDE SEQUENCE [LARGE SCALE GENOMIC DNA]</scope>
    <source>
        <strain evidence="4 5">DZQ7</strain>
    </source>
</reference>
<feature type="chain" id="PRO_5016343191" description="Teneurin-like YD-shell domain-containing protein" evidence="2">
    <location>
        <begin position="28"/>
        <end position="1819"/>
    </location>
</feature>
<sequence length="1819" mass="208989">MRLQKWLMSFVTAALVATAVFPSMTYGAPTNKSAKKDTKEWVIEKINNVPAKSAEEADPAQVPVLTQAEMKALSWDPFSVETVIEMNKKLDRKSIQIASYFYPKLRKLLSNKEKVEQNTWNDKVVQDLLKSVSNSQREHLMTHVPDIFTLEKKQEVAELSKQSIALALAAEDVQYSVGQMAQYYTKTYTGKPVDEFYRAANLVETDLALSGKNGMDLVIQRMYNQLDSKTREPVLKYDSRNEVWENRRETKLFKNEFIPFATGWTFNIPTFEYYDEITTEEVSFFTENGEEKTQYRLAVQDDEAGRNVSRYVFQLEDGTTLIREGNEWVNYPYEGISFSEQAEGQDVELIVNGFRYTFERSGSELLVTKRNPFGDTIRYHMDEQNDSVVEIEDTYGRFVVMERDTAGGIKNLKLYRDETDKDQDEPIKRIDYDVVYSNDTNPERSSSAELVSVEQNNEVMATYEYEMREAEFNLISDYTFNRDDSFSFESDDYLDQDNENRSKNLDYMLLRSVHYPINGLTMTYYYSIYQEDKLTQSRGVVRLYQDDNILSYVSYHPVSMVDFSYVPYGKTEEEIMYSLEYSMVNGAGQKTWEIWKKPRTWSFHRLIDADERFGDMVSTIEYDSYAHGVEQTFYTDDSGNHLLKRVRTRTLRDNPDLQISDGNTTYKYNPVQYTTYAYQDKKPLYQFSFMDGVPNETVREFLMDPQVDSDGSLQIDSATEEILPNYANISKFRYNDFGEITEHVDASGIVTKWNYEFFTVWGEDQVYRPVEKVTKKSSDNTLKQTNSFTFNADMLIDQETEERTYPTSTGERTDTVVRNFEYNTDEQVSKIEETTSTTDPAIADSYLETTFDQYDNYGHVIEKAIKEVDLGNQKTDLVFYYDYVNGLDLLEEQTFSDGSTVNYYYDHLDRLNEEVFDREGEKKNITYTFDDASRSVTKEVFTNGEADPNGLKQVTYYTVHGDVEFQEEVTNSGTRTLVANEYSSGLFDGRHVRFTTPNGMEERKLEYDYYTDGSLKSVTNSQGEATTHSYANTAVTDNSYLPQGAAVVQYPNGLQKVQLLDPFGYVQVEQAKDLSQTRRIEYDYDGWGRLSAKEVYGYDGEVRYWNYLYDVSGNLLYLNDPLSQEYRYDYDPQGNLVKVTENGIETRQYAYNNLSWKLGEADVQGNQSESIRYQLNGEIDSVTDKAGNVHHYTYTPFYEVAELRVYRPDGTTVYTSTNQYDPITRQVTKQSNSDGQEIGYSYDAFGRLKNQTAFNRNYTIGYENDDSAMDYLTYPDGTRVNYSYDYEGRIKSVDSTLSGLITYQYTRSSSGDTETVRYPNGVEARKEYNSFGEAVTTGHTQNGASLWSEQLRYDAFGNKIEIQQNGKTYRYAYDQIDRIATESNPQGERTYRYDTRGNREHVEGTEPHTKDSYTFTYDGLNRLKTYSKQNGDSGSFAYNPDGLRAVKESNGDATKYVYVNGYVIEELDQNGNVKAQNIWGNGILFRKLHSGGQQGGYYLGDSLGNVKKIVDKNGQALNTYEYDIWGNIVAKSESMANPFAYTGEMYDAETGLYYLRARYYDPSVGRFISEDAYKGKVDNPLSMNRYTYVHNNPLRFVDPSGHWVEGIDNQLPTSEQLKIRQLTRDWNNAKGNTGLQANIQKAATDLRKAYFIERANQIREGLRNDVAEAVADLIPNAKSLGKKLSKSIMKKLVGSDDIDATFVFRRSNTLDAQSLTAEHKNVMKLRKGVLTRKGRNDEALSWSTNVMLPGWVSTQEAINGTGIFRAVIDSDDGHVSVFPTVAAQQAFGSMAEWRNSYDNANNSPHFYSSILKTISIPID</sequence>
<keyword evidence="2" id="KW-0732">Signal</keyword>
<dbReference type="PANTHER" id="PTHR32305:SF15">
    <property type="entry name" value="PROTEIN RHSA-RELATED"/>
    <property type="match status" value="1"/>
</dbReference>
<feature type="domain" description="Teneurin-like YD-shell" evidence="3">
    <location>
        <begin position="1327"/>
        <end position="1593"/>
    </location>
</feature>
<dbReference type="InterPro" id="IPR056823">
    <property type="entry name" value="TEN-like_YD-shell"/>
</dbReference>
<dbReference type="Pfam" id="PF05593">
    <property type="entry name" value="RHS_repeat"/>
    <property type="match status" value="1"/>
</dbReference>
<protein>
    <recommendedName>
        <fullName evidence="3">Teneurin-like YD-shell domain-containing protein</fullName>
    </recommendedName>
</protein>
<evidence type="ECO:0000313" key="4">
    <source>
        <dbReference type="EMBL" id="AWX54480.1"/>
    </source>
</evidence>
<dbReference type="NCBIfam" id="TIGR03696">
    <property type="entry name" value="Rhs_assc_core"/>
    <property type="match status" value="1"/>
</dbReference>
<gene>
    <name evidence="4" type="ORF">AB432_005250</name>
</gene>
<accession>A0A2Z4MDB9</accession>
<feature type="signal peptide" evidence="2">
    <location>
        <begin position="1"/>
        <end position="27"/>
    </location>
</feature>
<organism evidence="4 5">
    <name type="scientific">Brevibacillus brevis</name>
    <name type="common">Bacillus brevis</name>
    <dbReference type="NCBI Taxonomy" id="1393"/>
    <lineage>
        <taxon>Bacteria</taxon>
        <taxon>Bacillati</taxon>
        <taxon>Bacillota</taxon>
        <taxon>Bacilli</taxon>
        <taxon>Bacillales</taxon>
        <taxon>Paenibacillaceae</taxon>
        <taxon>Brevibacillus</taxon>
    </lineage>
</organism>
<keyword evidence="1" id="KW-0677">Repeat</keyword>
<dbReference type="NCBIfam" id="TIGR01643">
    <property type="entry name" value="YD_repeat_2x"/>
    <property type="match status" value="1"/>
</dbReference>
<dbReference type="Pfam" id="PF25023">
    <property type="entry name" value="TEN_YD-shell"/>
    <property type="match status" value="1"/>
</dbReference>
<dbReference type="Proteomes" id="UP000036061">
    <property type="component" value="Chromosome"/>
</dbReference>